<dbReference type="EMBL" id="AGNK02005694">
    <property type="status" value="NOT_ANNOTATED_CDS"/>
    <property type="molecule type" value="Genomic_DNA"/>
</dbReference>
<evidence type="ECO:0000313" key="2">
    <source>
        <dbReference type="EnsemblPlants" id="KQK89408"/>
    </source>
</evidence>
<evidence type="ECO:0000313" key="3">
    <source>
        <dbReference type="Proteomes" id="UP000004995"/>
    </source>
</evidence>
<organism evidence="2 3">
    <name type="scientific">Setaria italica</name>
    <name type="common">Foxtail millet</name>
    <name type="synonym">Panicum italicum</name>
    <dbReference type="NCBI Taxonomy" id="4555"/>
    <lineage>
        <taxon>Eukaryota</taxon>
        <taxon>Viridiplantae</taxon>
        <taxon>Streptophyta</taxon>
        <taxon>Embryophyta</taxon>
        <taxon>Tracheophyta</taxon>
        <taxon>Spermatophyta</taxon>
        <taxon>Magnoliopsida</taxon>
        <taxon>Liliopsida</taxon>
        <taxon>Poales</taxon>
        <taxon>Poaceae</taxon>
        <taxon>PACMAD clade</taxon>
        <taxon>Panicoideae</taxon>
        <taxon>Panicodae</taxon>
        <taxon>Paniceae</taxon>
        <taxon>Cenchrinae</taxon>
        <taxon>Setaria</taxon>
    </lineage>
</organism>
<name>K4AHH8_SETIT</name>
<dbReference type="EnsemblPlants" id="KQK89408">
    <property type="protein sequence ID" value="KQK89408"/>
    <property type="gene ID" value="SETIT_038335mg"/>
</dbReference>
<dbReference type="AlphaFoldDB" id="K4AHH8"/>
<reference evidence="3" key="1">
    <citation type="journal article" date="2012" name="Nat. Biotechnol.">
        <title>Reference genome sequence of the model plant Setaria.</title>
        <authorList>
            <person name="Bennetzen J.L."/>
            <person name="Schmutz J."/>
            <person name="Wang H."/>
            <person name="Percifield R."/>
            <person name="Hawkins J."/>
            <person name="Pontaroli A.C."/>
            <person name="Estep M."/>
            <person name="Feng L."/>
            <person name="Vaughn J.N."/>
            <person name="Grimwood J."/>
            <person name="Jenkins J."/>
            <person name="Barry K."/>
            <person name="Lindquist E."/>
            <person name="Hellsten U."/>
            <person name="Deshpande S."/>
            <person name="Wang X."/>
            <person name="Wu X."/>
            <person name="Mitros T."/>
            <person name="Triplett J."/>
            <person name="Yang X."/>
            <person name="Ye C.Y."/>
            <person name="Mauro-Herrera M."/>
            <person name="Wang L."/>
            <person name="Li P."/>
            <person name="Sharma M."/>
            <person name="Sharma R."/>
            <person name="Ronald P.C."/>
            <person name="Panaud O."/>
            <person name="Kellogg E.A."/>
            <person name="Brutnell T.P."/>
            <person name="Doust A.N."/>
            <person name="Tuskan G.A."/>
            <person name="Rokhsar D."/>
            <person name="Devos K.M."/>
        </authorList>
    </citation>
    <scope>NUCLEOTIDE SEQUENCE [LARGE SCALE GENOMIC DNA]</scope>
    <source>
        <strain evidence="3">cv. Yugu1</strain>
    </source>
</reference>
<dbReference type="Gramene" id="KQK89408">
    <property type="protein sequence ID" value="KQK89408"/>
    <property type="gene ID" value="SETIT_038335mg"/>
</dbReference>
<sequence>MSRATARTNIKILALPPNAEADEEHTKRKEKKKASKKVNGQGNQNNNEQKGTSVKKKRVPIVDGTYTKNIVYKEVLTP</sequence>
<dbReference type="HOGENOM" id="CLU_2626671_0_0_1"/>
<evidence type="ECO:0000256" key="1">
    <source>
        <dbReference type="SAM" id="MobiDB-lite"/>
    </source>
</evidence>
<protein>
    <submittedName>
        <fullName evidence="2">Uncharacterized protein</fullName>
    </submittedName>
</protein>
<accession>K4AHH8</accession>
<dbReference type="InParanoid" id="K4AHH8"/>
<feature type="compositionally biased region" description="Low complexity" evidence="1">
    <location>
        <begin position="37"/>
        <end position="51"/>
    </location>
</feature>
<reference evidence="2" key="2">
    <citation type="submission" date="2018-08" db="UniProtKB">
        <authorList>
            <consortium name="EnsemblPlants"/>
        </authorList>
    </citation>
    <scope>IDENTIFICATION</scope>
    <source>
        <strain evidence="2">Yugu1</strain>
    </source>
</reference>
<proteinExistence type="predicted"/>
<dbReference type="Proteomes" id="UP000004995">
    <property type="component" value="Unassembled WGS sequence"/>
</dbReference>
<keyword evidence="3" id="KW-1185">Reference proteome</keyword>
<feature type="region of interest" description="Disordered" evidence="1">
    <location>
        <begin position="1"/>
        <end position="57"/>
    </location>
</feature>